<dbReference type="InterPro" id="IPR031591">
    <property type="entry name" value="CCDC106"/>
</dbReference>
<keyword evidence="1" id="KW-0175">Coiled coil</keyword>
<keyword evidence="4" id="KW-1185">Reference proteome</keyword>
<organism evidence="3 4">
    <name type="scientific">Cirrhinus molitorella</name>
    <name type="common">mud carp</name>
    <dbReference type="NCBI Taxonomy" id="172907"/>
    <lineage>
        <taxon>Eukaryota</taxon>
        <taxon>Metazoa</taxon>
        <taxon>Chordata</taxon>
        <taxon>Craniata</taxon>
        <taxon>Vertebrata</taxon>
        <taxon>Euteleostomi</taxon>
        <taxon>Actinopterygii</taxon>
        <taxon>Neopterygii</taxon>
        <taxon>Teleostei</taxon>
        <taxon>Ostariophysi</taxon>
        <taxon>Cypriniformes</taxon>
        <taxon>Cyprinidae</taxon>
        <taxon>Labeoninae</taxon>
        <taxon>Labeonini</taxon>
        <taxon>Cirrhinus</taxon>
    </lineage>
</organism>
<feature type="region of interest" description="Disordered" evidence="2">
    <location>
        <begin position="52"/>
        <end position="100"/>
    </location>
</feature>
<protein>
    <recommendedName>
        <fullName evidence="5">Coiled-coil domain-containing protein 106-like</fullName>
    </recommendedName>
</protein>
<evidence type="ECO:0000256" key="1">
    <source>
        <dbReference type="SAM" id="Coils"/>
    </source>
</evidence>
<proteinExistence type="predicted"/>
<dbReference type="PANTHER" id="PTHR16477">
    <property type="entry name" value="COILED-COIL DOMAIN-CONTAINING PROTEIN 106"/>
    <property type="match status" value="1"/>
</dbReference>
<feature type="coiled-coil region" evidence="1">
    <location>
        <begin position="4"/>
        <end position="45"/>
    </location>
</feature>
<evidence type="ECO:0008006" key="5">
    <source>
        <dbReference type="Google" id="ProtNLM"/>
    </source>
</evidence>
<name>A0ABR3P086_9TELE</name>
<feature type="compositionally biased region" description="Basic residues" evidence="2">
    <location>
        <begin position="72"/>
        <end position="84"/>
    </location>
</feature>
<dbReference type="Proteomes" id="UP001558613">
    <property type="component" value="Unassembled WGS sequence"/>
</dbReference>
<feature type="compositionally biased region" description="Low complexity" evidence="2">
    <location>
        <begin position="58"/>
        <end position="67"/>
    </location>
</feature>
<dbReference type="Pfam" id="PF15794">
    <property type="entry name" value="CCDC106"/>
    <property type="match status" value="1"/>
</dbReference>
<comment type="caution">
    <text evidence="3">The sequence shown here is derived from an EMBL/GenBank/DDBJ whole genome shotgun (WGS) entry which is preliminary data.</text>
</comment>
<evidence type="ECO:0000313" key="4">
    <source>
        <dbReference type="Proteomes" id="UP001558613"/>
    </source>
</evidence>
<gene>
    <name evidence="3" type="ORF">QQF64_001171</name>
</gene>
<evidence type="ECO:0000313" key="3">
    <source>
        <dbReference type="EMBL" id="KAL1282368.1"/>
    </source>
</evidence>
<evidence type="ECO:0000256" key="2">
    <source>
        <dbReference type="SAM" id="MobiDB-lite"/>
    </source>
</evidence>
<dbReference type="EMBL" id="JAYMGO010000001">
    <property type="protein sequence ID" value="KAL1282368.1"/>
    <property type="molecule type" value="Genomic_DNA"/>
</dbReference>
<accession>A0ABR3P086</accession>
<reference evidence="3 4" key="1">
    <citation type="submission" date="2023-09" db="EMBL/GenBank/DDBJ databases">
        <authorList>
            <person name="Wang M."/>
        </authorList>
    </citation>
    <scope>NUCLEOTIDE SEQUENCE [LARGE SCALE GENOMIC DNA]</scope>
    <source>
        <strain evidence="3">GT-2023</strain>
        <tissue evidence="3">Liver</tissue>
    </source>
</reference>
<dbReference type="PANTHER" id="PTHR16477:SF5">
    <property type="entry name" value="COILED-COIL DOMAIN-CONTAINING PROTEIN 106-RELATED"/>
    <property type="match status" value="1"/>
</dbReference>
<sequence>MLELAKLKEQTKMDQQKIEHLEGRIKYLEEANSELKNDKEFLLSQIKGALGATASTGKSDSSSSSSSEEQKKKKKKKKETKKSKKYTDSHSRSRMTTTDGIIRRYKNALKRFTKFGSMKKAFTKINVDRNTIARKAIIAELAITYPDTFKELLPTDEVNEKISEFAERCRRAITKEMAETIAAKKKSGQLLPIMHKYT</sequence>